<evidence type="ECO:0000313" key="2">
    <source>
        <dbReference type="Proteomes" id="UP000240704"/>
    </source>
</evidence>
<sequence length="98" mass="10416">MIVASHTPQGVITTQITLKDSCTLTVTTEGVSTASMPAFKVDTKEVALRGAPGASAEKAQISDDADNRLTLGSDQKLYVADTFIPDPLAYYLLERGNI</sequence>
<keyword evidence="2" id="KW-1185">Reference proteome</keyword>
<organism evidence="1 2">
    <name type="scientific">Pseudomonas phage PMBT3</name>
    <dbReference type="NCBI Taxonomy" id="2059856"/>
    <lineage>
        <taxon>Viruses</taxon>
        <taxon>Duplodnaviria</taxon>
        <taxon>Heunggongvirae</taxon>
        <taxon>Uroviricota</taxon>
        <taxon>Caudoviricetes</taxon>
        <taxon>Maxrubnervirus</taxon>
        <taxon>Maxrubnervirus PMBT3</taxon>
    </lineage>
</organism>
<reference evidence="2" key="1">
    <citation type="submission" date="2017-11" db="EMBL/GenBank/DDBJ databases">
        <title>Genome sequence and characterization of the novel virulent phage PMBT3 infecting Pseudomonas sp.</title>
        <authorList>
            <person name="Koberg S."/>
            <person name="Brinks E."/>
            <person name="Heller K.J."/>
            <person name="Neve H."/>
            <person name="Franz C.M.A.P."/>
        </authorList>
    </citation>
    <scope>NUCLEOTIDE SEQUENCE [LARGE SCALE GENOMIC DNA]</scope>
</reference>
<accession>A0A2I6PHV7</accession>
<dbReference type="Proteomes" id="UP000240704">
    <property type="component" value="Segment"/>
</dbReference>
<dbReference type="GeneID" id="54986971"/>
<name>A0A2I6PHV7_9CAUD</name>
<dbReference type="RefSeq" id="YP_009796581.1">
    <property type="nucleotide sequence ID" value="NC_047902.1"/>
</dbReference>
<evidence type="ECO:0000313" key="1">
    <source>
        <dbReference type="EMBL" id="AUM59632.1"/>
    </source>
</evidence>
<proteinExistence type="predicted"/>
<dbReference type="EMBL" id="MG596799">
    <property type="protein sequence ID" value="AUM59632.1"/>
    <property type="molecule type" value="Genomic_DNA"/>
</dbReference>
<dbReference type="KEGG" id="vg:54986971"/>
<protein>
    <submittedName>
        <fullName evidence="1">Uncharacterized protein</fullName>
    </submittedName>
</protein>